<evidence type="ECO:0000256" key="2">
    <source>
        <dbReference type="SAM" id="Phobius"/>
    </source>
</evidence>
<keyword evidence="2" id="KW-0472">Membrane</keyword>
<feature type="region of interest" description="Disordered" evidence="1">
    <location>
        <begin position="1"/>
        <end position="40"/>
    </location>
</feature>
<dbReference type="OrthoDB" id="3800555at2759"/>
<dbReference type="AlphaFoldDB" id="A0A2T2N803"/>
<gene>
    <name evidence="3" type="ORF">BS50DRAFT_639403</name>
</gene>
<dbReference type="Proteomes" id="UP000240883">
    <property type="component" value="Unassembled WGS sequence"/>
</dbReference>
<proteinExistence type="predicted"/>
<evidence type="ECO:0000256" key="1">
    <source>
        <dbReference type="SAM" id="MobiDB-lite"/>
    </source>
</evidence>
<feature type="transmembrane region" description="Helical" evidence="2">
    <location>
        <begin position="479"/>
        <end position="499"/>
    </location>
</feature>
<protein>
    <submittedName>
        <fullName evidence="3">Uncharacterized protein</fullName>
    </submittedName>
</protein>
<accession>A0A2T2N803</accession>
<dbReference type="EMBL" id="KZ678145">
    <property type="protein sequence ID" value="PSN61148.1"/>
    <property type="molecule type" value="Genomic_DNA"/>
</dbReference>
<keyword evidence="2" id="KW-1133">Transmembrane helix</keyword>
<keyword evidence="2" id="KW-0812">Transmembrane</keyword>
<sequence>MSEETNSGKQAVCEPDLELKDVQRPIDSAEPDQHPDGYFLDDETNLQREIGAATQALDWASLGSPTVKPIKLPLNNIHQREGTTAGTSSRDNCGDEELASVAYNPRTVRRDQSRMQKRAIESWIPHPASHGQPALFESPIASLHSRSGSISSATEISRRRINPKVLKTRRDIPLLPEPRNNLLSDFRKVASIDGMSLYRLCDMVPYLLAPKPVIVAQLKLLDMPLHPSALKDQHGNGVLDQDLLSDRDTMLINLLCLLQTPEAERHPLVKLVLKDVQTQEDRLMLYMNVDVRIPEFSSINVSDFIRMAYRWMQFPNPALIAREGLGCATPWATIVGMLRERRIDIGYVDKPLYFDLIRTRQGEDLDAKLAKLQHAVQTGDLATTQRRLRNSLAAAGLEANHFVYTKPKSNNPNELYAKRFSHQYPLGRIVDPAEEQLDSFFDRRAQNKYQRPTIKEVGQTLKEKKKAWMNTAFGKAVKGTIMILVVASILAGILIVCYFKLGQKKKGYTD</sequence>
<organism evidence="3 4">
    <name type="scientific">Corynespora cassiicola Philippines</name>
    <dbReference type="NCBI Taxonomy" id="1448308"/>
    <lineage>
        <taxon>Eukaryota</taxon>
        <taxon>Fungi</taxon>
        <taxon>Dikarya</taxon>
        <taxon>Ascomycota</taxon>
        <taxon>Pezizomycotina</taxon>
        <taxon>Dothideomycetes</taxon>
        <taxon>Pleosporomycetidae</taxon>
        <taxon>Pleosporales</taxon>
        <taxon>Corynesporascaceae</taxon>
        <taxon>Corynespora</taxon>
    </lineage>
</organism>
<reference evidence="3 4" key="1">
    <citation type="journal article" date="2018" name="Front. Microbiol.">
        <title>Genome-Wide Analysis of Corynespora cassiicola Leaf Fall Disease Putative Effectors.</title>
        <authorList>
            <person name="Lopez D."/>
            <person name="Ribeiro S."/>
            <person name="Label P."/>
            <person name="Fumanal B."/>
            <person name="Venisse J.S."/>
            <person name="Kohler A."/>
            <person name="de Oliveira R.R."/>
            <person name="Labutti K."/>
            <person name="Lipzen A."/>
            <person name="Lail K."/>
            <person name="Bauer D."/>
            <person name="Ohm R.A."/>
            <person name="Barry K.W."/>
            <person name="Spatafora J."/>
            <person name="Grigoriev I.V."/>
            <person name="Martin F.M."/>
            <person name="Pujade-Renaud V."/>
        </authorList>
    </citation>
    <scope>NUCLEOTIDE SEQUENCE [LARGE SCALE GENOMIC DNA]</scope>
    <source>
        <strain evidence="3 4">Philippines</strain>
    </source>
</reference>
<evidence type="ECO:0000313" key="4">
    <source>
        <dbReference type="Proteomes" id="UP000240883"/>
    </source>
</evidence>
<name>A0A2T2N803_CORCC</name>
<evidence type="ECO:0000313" key="3">
    <source>
        <dbReference type="EMBL" id="PSN61148.1"/>
    </source>
</evidence>
<keyword evidence="4" id="KW-1185">Reference proteome</keyword>